<evidence type="ECO:0000256" key="2">
    <source>
        <dbReference type="ARBA" id="ARBA00022980"/>
    </source>
</evidence>
<protein>
    <submittedName>
        <fullName evidence="5">RM24 protein</fullName>
    </submittedName>
</protein>
<keyword evidence="3" id="KW-0687">Ribonucleoprotein</keyword>
<dbReference type="InterPro" id="IPR057264">
    <property type="entry name" value="Ribosomal_uL24_C"/>
</dbReference>
<feature type="non-terminal residue" evidence="5">
    <location>
        <position position="1"/>
    </location>
</feature>
<keyword evidence="2" id="KW-0689">Ribosomal protein</keyword>
<gene>
    <name evidence="5" type="primary">Mrpl24</name>
    <name evidence="5" type="ORF">EUDELE_R03113</name>
</gene>
<reference evidence="5 6" key="1">
    <citation type="submission" date="2019-09" db="EMBL/GenBank/DDBJ databases">
        <title>Bird 10,000 Genomes (B10K) Project - Family phase.</title>
        <authorList>
            <person name="Zhang G."/>
        </authorList>
    </citation>
    <scope>NUCLEOTIDE SEQUENCE [LARGE SCALE GENOMIC DNA]</scope>
    <source>
        <strain evidence="5">B10K-LSUMZ-16893</strain>
    </source>
</reference>
<sequence>RKPTEVQWRYTEEGERVRVSLRSGRILPVPEQPRDDGVVPEEWIADGPKDTSVEAALKKTYVPSLKTFEEEIMDAMGIVETRRPKKSYWY</sequence>
<evidence type="ECO:0000256" key="1">
    <source>
        <dbReference type="ARBA" id="ARBA00010618"/>
    </source>
</evidence>
<evidence type="ECO:0000259" key="4">
    <source>
        <dbReference type="Pfam" id="PF17136"/>
    </source>
</evidence>
<accession>A0A7K7VTT8</accession>
<comment type="caution">
    <text evidence="5">The sequence shown here is derived from an EMBL/GenBank/DDBJ whole genome shotgun (WGS) entry which is preliminary data.</text>
</comment>
<dbReference type="GO" id="GO:0003735">
    <property type="term" value="F:structural constituent of ribosome"/>
    <property type="evidence" value="ECO:0007669"/>
    <property type="project" value="InterPro"/>
</dbReference>
<evidence type="ECO:0000313" key="5">
    <source>
        <dbReference type="EMBL" id="NXA43904.1"/>
    </source>
</evidence>
<feature type="non-terminal residue" evidence="5">
    <location>
        <position position="90"/>
    </location>
</feature>
<evidence type="ECO:0000256" key="3">
    <source>
        <dbReference type="ARBA" id="ARBA00023274"/>
    </source>
</evidence>
<evidence type="ECO:0000313" key="6">
    <source>
        <dbReference type="Proteomes" id="UP000533954"/>
    </source>
</evidence>
<dbReference type="EMBL" id="VZSX01000356">
    <property type="protein sequence ID" value="NXA43904.1"/>
    <property type="molecule type" value="Genomic_DNA"/>
</dbReference>
<keyword evidence="6" id="KW-1185">Reference proteome</keyword>
<proteinExistence type="inferred from homology"/>
<dbReference type="Pfam" id="PF17136">
    <property type="entry name" value="ribosomal_L24"/>
    <property type="match status" value="1"/>
</dbReference>
<dbReference type="GO" id="GO:0005840">
    <property type="term" value="C:ribosome"/>
    <property type="evidence" value="ECO:0007669"/>
    <property type="project" value="InterPro"/>
</dbReference>
<dbReference type="PANTHER" id="PTHR12903">
    <property type="entry name" value="MITOCHONDRIAL RIBOSOMAL PROTEIN L24"/>
    <property type="match status" value="1"/>
</dbReference>
<organism evidence="5 6">
    <name type="scientific">Eudromia elegans</name>
    <name type="common">Elegant crested-tinamou</name>
    <dbReference type="NCBI Taxonomy" id="8805"/>
    <lineage>
        <taxon>Eukaryota</taxon>
        <taxon>Metazoa</taxon>
        <taxon>Chordata</taxon>
        <taxon>Craniata</taxon>
        <taxon>Vertebrata</taxon>
        <taxon>Euteleostomi</taxon>
        <taxon>Archelosauria</taxon>
        <taxon>Archosauria</taxon>
        <taxon>Dinosauria</taxon>
        <taxon>Saurischia</taxon>
        <taxon>Theropoda</taxon>
        <taxon>Coelurosauria</taxon>
        <taxon>Aves</taxon>
        <taxon>Palaeognathae</taxon>
        <taxon>Tinamiformes</taxon>
        <taxon>Tinamidae</taxon>
        <taxon>Eudromia</taxon>
    </lineage>
</organism>
<dbReference type="Proteomes" id="UP000533954">
    <property type="component" value="Unassembled WGS sequence"/>
</dbReference>
<dbReference type="OrthoDB" id="359154at2759"/>
<dbReference type="InterPro" id="IPR003256">
    <property type="entry name" value="Ribosomal_uL24"/>
</dbReference>
<comment type="similarity">
    <text evidence="1">Belongs to the universal ribosomal protein uL24 family.</text>
</comment>
<dbReference type="GO" id="GO:0006412">
    <property type="term" value="P:translation"/>
    <property type="evidence" value="ECO:0007669"/>
    <property type="project" value="InterPro"/>
</dbReference>
<name>A0A7K7VTT8_EUDEL</name>
<dbReference type="AlphaFoldDB" id="A0A7K7VTT8"/>
<feature type="domain" description="Large ribosomal subunit protein uL24 C-terminal" evidence="4">
    <location>
        <begin position="2"/>
        <end position="27"/>
    </location>
</feature>